<evidence type="ECO:0000256" key="7">
    <source>
        <dbReference type="SAM" id="MobiDB-lite"/>
    </source>
</evidence>
<dbReference type="GO" id="GO:0008843">
    <property type="term" value="F:endochitinase activity"/>
    <property type="evidence" value="ECO:0007669"/>
    <property type="project" value="UniProtKB-EC"/>
</dbReference>
<name>A0A9W8TR12_9PEZI</name>
<accession>A0A9W8TR12</accession>
<dbReference type="Gene3D" id="3.10.50.10">
    <property type="match status" value="1"/>
</dbReference>
<comment type="caution">
    <text evidence="11">The sequence shown here is derived from an EMBL/GenBank/DDBJ whole genome shotgun (WGS) entry which is preliminary data.</text>
</comment>
<dbReference type="InterPro" id="IPR036779">
    <property type="entry name" value="LysM_dom_sf"/>
</dbReference>
<dbReference type="SUPFAM" id="SSF51445">
    <property type="entry name" value="(Trans)glycosidases"/>
    <property type="match status" value="1"/>
</dbReference>
<dbReference type="Pfam" id="PF01476">
    <property type="entry name" value="LysM"/>
    <property type="match status" value="1"/>
</dbReference>
<dbReference type="Proteomes" id="UP001148614">
    <property type="component" value="Unassembled WGS sequence"/>
</dbReference>
<reference evidence="11" key="1">
    <citation type="submission" date="2022-07" db="EMBL/GenBank/DDBJ databases">
        <title>Genome Sequence of Xylaria arbuscula.</title>
        <authorList>
            <person name="Buettner E."/>
        </authorList>
    </citation>
    <scope>NUCLEOTIDE SEQUENCE</scope>
    <source>
        <strain evidence="11">VT107</strain>
    </source>
</reference>
<dbReference type="PROSITE" id="PS51910">
    <property type="entry name" value="GH18_2"/>
    <property type="match status" value="1"/>
</dbReference>
<keyword evidence="5" id="KW-0326">Glycosidase</keyword>
<feature type="region of interest" description="Disordered" evidence="7">
    <location>
        <begin position="1021"/>
        <end position="1040"/>
    </location>
</feature>
<dbReference type="SUPFAM" id="SSF54556">
    <property type="entry name" value="Chitinase insertion domain"/>
    <property type="match status" value="1"/>
</dbReference>
<comment type="caution">
    <text evidence="6">Lacks conserved residue(s) required for the propagation of feature annotation.</text>
</comment>
<dbReference type="Pfam" id="PF00187">
    <property type="entry name" value="Chitin_bind_1"/>
    <property type="match status" value="1"/>
</dbReference>
<feature type="disulfide bond" evidence="6">
    <location>
        <begin position="488"/>
        <end position="500"/>
    </location>
</feature>
<dbReference type="InterPro" id="IPR018371">
    <property type="entry name" value="Chitin-binding_1_CS"/>
</dbReference>
<feature type="domain" description="LysM" evidence="9">
    <location>
        <begin position="334"/>
        <end position="379"/>
    </location>
</feature>
<evidence type="ECO:0000313" key="12">
    <source>
        <dbReference type="Proteomes" id="UP001148614"/>
    </source>
</evidence>
<dbReference type="InterPro" id="IPR017853">
    <property type="entry name" value="GH"/>
</dbReference>
<sequence length="1314" mass="143189">MKLNRFYLVSYFPLASANIPILAADTTTDRLFSLVDPVSANTTEFKLNLGITPLSLYGDLQTSDPWATPMSDGCPKLCSLAGADPSSWTHVHHQSDLIRCQKPLLFDFHLQSDSIETFRACTVPDKIQSVRRSLKRTRKCHHKERGHMAKIAAENTNFTSPSCGASQSSMVTVLSVGPSGVLDSPADAVAALDSLSEHLKSTTPCGQTLLFAKYHSAIVGLYTSADIQTSTSDTSVLDSLKSHVMGGSEIIQSCDTNSHNPYKLGLFAIDSFKSLPRAQRVFRHWVGGECVSMKRAGTRKTFEINVLGLEGLVPSNDTGVSSAPRDLQQRADCKAIQVVSGDSCGSLSATCGINGNNFLKYNTKDNLCATLMPKQWVCCSSGSLPDKTPKPQSDGTCATHTIAADDGCWAIADNYGIKVSDIEKYNNKTTWGWAGCDRLQIGQVICLSKGNTPMPTTVEGVACGPQKPGTKKPSGDFDGWDLAKLNQCPLNACCSGYGFCGTTKEFCTESPADTGAPGAFKAGTNGCISNCGTDIVNNDDPPASFMKLAYFQGYNIDRYCLRMDATEIPEASDDLTHVHFSFAGLSSDLGITIDDNVKDQLEKFESMDAPFKKVISLGGWAESTGNETFQRYRDAVKPENRERVADNIMNYLNDHKSFAGIDIDWEYPGATDQGIPAGDMDDGLHYLDFLKVLRKKLGSDKSISVALPASYWYLKPFPVDGMADVVDYFIYLTYDLHGQWDYGNKYANPGCENGNCLRSHVNRTETENALSMLTKAGVPASKIVVGVASYGRSFRMADKKCTGPACLFTGSYSESDAEPGLCTATGGYISNAELDEIYSYAESGEEGYSAKQWYDKATDSDMMTYGTLGDGMTNWVAYMSDETKQRRTDWVKGLNFAGTTDWAIDLADWHDGPSDIEGGWGVEAENFECDSESWPTTLEDLESSIDSVPPQCRGMALMRVLFEDLVTSVDEYKEVSKDYDDKFWWYADWLKDSIDDRLEEFMAIKRGTGLKFMDCKWESPSNSGEGPCTEASPVTKPGPDPGARIVEFTMRDENGFYDALLSETGIKKNWIRWAEKDALLDPCTPCPGGLPTCPGQASCGSNYYLRKNFPKRIDDKSKIDVDNPKELVDMAIPSTEDLIAVMVGTYATMRTDVEEADEDDIVTSFSLPIFMLQDASESIKMIKKIGEEQKEAHTRDLVLGILSIVFAIIPFVGEAAVALGGAAKIASVALIIGEGGNAALSIVDIVNNPESAPFAILGLLVGAAGLRAGRPPKKVFKNAADARRALSGSALKSFSEEFQRKDRLVQNIVKTCKV</sequence>
<dbReference type="EC" id="3.2.1.14" evidence="2"/>
<dbReference type="PROSITE" id="PS50941">
    <property type="entry name" value="CHIT_BIND_I_2"/>
    <property type="match status" value="1"/>
</dbReference>
<keyword evidence="12" id="KW-1185">Reference proteome</keyword>
<dbReference type="VEuPathDB" id="FungiDB:F4678DRAFT_482766"/>
<keyword evidence="3 6" id="KW-0147">Chitin-binding</keyword>
<dbReference type="InterPro" id="IPR001223">
    <property type="entry name" value="Glyco_hydro18_cat"/>
</dbReference>
<evidence type="ECO:0000259" key="10">
    <source>
        <dbReference type="PROSITE" id="PS51910"/>
    </source>
</evidence>
<dbReference type="SMART" id="SM00636">
    <property type="entry name" value="Glyco_18"/>
    <property type="match status" value="1"/>
</dbReference>
<evidence type="ECO:0000256" key="2">
    <source>
        <dbReference type="ARBA" id="ARBA00012729"/>
    </source>
</evidence>
<feature type="domain" description="GH18" evidence="10">
    <location>
        <begin position="545"/>
        <end position="923"/>
    </location>
</feature>
<feature type="disulfide bond" evidence="6">
    <location>
        <begin position="527"/>
        <end position="531"/>
    </location>
</feature>
<keyword evidence="5" id="KW-0378">Hydrolase</keyword>
<evidence type="ECO:0000313" key="11">
    <source>
        <dbReference type="EMBL" id="KAJ3580043.1"/>
    </source>
</evidence>
<dbReference type="CDD" id="cd00035">
    <property type="entry name" value="ChtBD1"/>
    <property type="match status" value="1"/>
</dbReference>
<keyword evidence="6" id="KW-1015">Disulfide bond</keyword>
<dbReference type="SMART" id="SM00257">
    <property type="entry name" value="LysM"/>
    <property type="match status" value="2"/>
</dbReference>
<evidence type="ECO:0000259" key="8">
    <source>
        <dbReference type="PROSITE" id="PS50941"/>
    </source>
</evidence>
<dbReference type="EMBL" id="JANPWZ010000034">
    <property type="protein sequence ID" value="KAJ3580043.1"/>
    <property type="molecule type" value="Genomic_DNA"/>
</dbReference>
<evidence type="ECO:0000256" key="6">
    <source>
        <dbReference type="PROSITE-ProRule" id="PRU00261"/>
    </source>
</evidence>
<dbReference type="GO" id="GO:0008061">
    <property type="term" value="F:chitin binding"/>
    <property type="evidence" value="ECO:0007669"/>
    <property type="project" value="UniProtKB-UniRule"/>
</dbReference>
<dbReference type="Gene3D" id="3.10.350.10">
    <property type="entry name" value="LysM domain"/>
    <property type="match status" value="2"/>
</dbReference>
<proteinExistence type="inferred from homology"/>
<gene>
    <name evidence="11" type="ORF">NPX13_g519</name>
</gene>
<protein>
    <recommendedName>
        <fullName evidence="2">chitinase</fullName>
        <ecNumber evidence="2">3.2.1.14</ecNumber>
    </recommendedName>
</protein>
<evidence type="ECO:0000256" key="3">
    <source>
        <dbReference type="ARBA" id="ARBA00022669"/>
    </source>
</evidence>
<feature type="domain" description="Chitin-binding type-1" evidence="8">
    <location>
        <begin position="460"/>
        <end position="533"/>
    </location>
</feature>
<dbReference type="InterPro" id="IPR029070">
    <property type="entry name" value="Chitinase_insertion_sf"/>
</dbReference>
<dbReference type="PROSITE" id="PS51782">
    <property type="entry name" value="LYSM"/>
    <property type="match status" value="2"/>
</dbReference>
<dbReference type="PROSITE" id="PS00026">
    <property type="entry name" value="CHIT_BIND_I_1"/>
    <property type="match status" value="1"/>
</dbReference>
<evidence type="ECO:0000256" key="4">
    <source>
        <dbReference type="ARBA" id="ARBA00023026"/>
    </source>
</evidence>
<dbReference type="InterPro" id="IPR018392">
    <property type="entry name" value="LysM"/>
</dbReference>
<dbReference type="SUPFAM" id="SSF54106">
    <property type="entry name" value="LysM domain"/>
    <property type="match status" value="1"/>
</dbReference>
<evidence type="ECO:0000259" key="9">
    <source>
        <dbReference type="PROSITE" id="PS51782"/>
    </source>
</evidence>
<dbReference type="InterPro" id="IPR036861">
    <property type="entry name" value="Endochitinase-like_sf"/>
</dbReference>
<dbReference type="GO" id="GO:0005975">
    <property type="term" value="P:carbohydrate metabolic process"/>
    <property type="evidence" value="ECO:0007669"/>
    <property type="project" value="InterPro"/>
</dbReference>
<organism evidence="11 12">
    <name type="scientific">Xylaria arbuscula</name>
    <dbReference type="NCBI Taxonomy" id="114810"/>
    <lineage>
        <taxon>Eukaryota</taxon>
        <taxon>Fungi</taxon>
        <taxon>Dikarya</taxon>
        <taxon>Ascomycota</taxon>
        <taxon>Pezizomycotina</taxon>
        <taxon>Sordariomycetes</taxon>
        <taxon>Xylariomycetidae</taxon>
        <taxon>Xylariales</taxon>
        <taxon>Xylariaceae</taxon>
        <taxon>Xylaria</taxon>
    </lineage>
</organism>
<dbReference type="PANTHER" id="PTHR47700:SF2">
    <property type="entry name" value="CHITINASE"/>
    <property type="match status" value="1"/>
</dbReference>
<evidence type="ECO:0000256" key="5">
    <source>
        <dbReference type="ARBA" id="ARBA00023295"/>
    </source>
</evidence>
<dbReference type="CDD" id="cd00118">
    <property type="entry name" value="LysM"/>
    <property type="match status" value="1"/>
</dbReference>
<dbReference type="InterPro" id="IPR011583">
    <property type="entry name" value="Chitinase_II/V-like_cat"/>
</dbReference>
<keyword evidence="4" id="KW-0843">Virulence</keyword>
<feature type="domain" description="LysM" evidence="9">
    <location>
        <begin position="398"/>
        <end position="447"/>
    </location>
</feature>
<dbReference type="CDD" id="cd02878">
    <property type="entry name" value="GH18_zymocin_alpha"/>
    <property type="match status" value="1"/>
</dbReference>
<feature type="disulfide bond" evidence="6">
    <location>
        <begin position="493"/>
        <end position="507"/>
    </location>
</feature>
<dbReference type="SUPFAM" id="SSF57016">
    <property type="entry name" value="Plant lectins/antimicrobial peptides"/>
    <property type="match status" value="1"/>
</dbReference>
<dbReference type="SMART" id="SM00270">
    <property type="entry name" value="ChtBD1"/>
    <property type="match status" value="1"/>
</dbReference>
<dbReference type="Pfam" id="PF00704">
    <property type="entry name" value="Glyco_hydro_18"/>
    <property type="match status" value="1"/>
</dbReference>
<comment type="similarity">
    <text evidence="1">Belongs to the glycosyl hydrolase 18 family. Chitinase class V subfamily.</text>
</comment>
<dbReference type="InterPro" id="IPR053214">
    <property type="entry name" value="LysM12-like"/>
</dbReference>
<dbReference type="PANTHER" id="PTHR47700">
    <property type="entry name" value="V CHITINASE, PUTATIVE (AFU_ORTHOLOGUE AFUA_6G13720)-RELATED"/>
    <property type="match status" value="1"/>
</dbReference>
<evidence type="ECO:0000256" key="1">
    <source>
        <dbReference type="ARBA" id="ARBA00008682"/>
    </source>
</evidence>
<dbReference type="Gene3D" id="3.20.20.80">
    <property type="entry name" value="Glycosidases"/>
    <property type="match status" value="1"/>
</dbReference>
<dbReference type="Gene3D" id="3.30.60.10">
    <property type="entry name" value="Endochitinase-like"/>
    <property type="match status" value="1"/>
</dbReference>
<dbReference type="InterPro" id="IPR001002">
    <property type="entry name" value="Chitin-bd_1"/>
</dbReference>